<gene>
    <name evidence="1" type="ORF">SAMN05877838_0347</name>
</gene>
<name>A0A286HLD8_9HYPH</name>
<sequence length="112" mass="13002">MKNLEEIFTLLPGLRRDDLERWLRDALIEAAHDNGGPAFSEIQFARVRLICTLRYDLDVEEETLPVVLDLLDQLHDTRERLHTLSQAVLAQDEEVRAAVLDLVTEARRRRGR</sequence>
<proteinExistence type="predicted"/>
<keyword evidence="2" id="KW-1185">Reference proteome</keyword>
<protein>
    <submittedName>
        <fullName evidence="1">Chaperone modulatory protein CbpM</fullName>
    </submittedName>
</protein>
<evidence type="ECO:0000313" key="2">
    <source>
        <dbReference type="Proteomes" id="UP000219465"/>
    </source>
</evidence>
<reference evidence="2" key="1">
    <citation type="submission" date="2017-08" db="EMBL/GenBank/DDBJ databases">
        <authorList>
            <person name="Varghese N."/>
            <person name="Submissions S."/>
        </authorList>
    </citation>
    <scope>NUCLEOTIDE SEQUENCE [LARGE SCALE GENOMIC DNA]</scope>
    <source>
        <strain evidence="2">KCTC 23107</strain>
    </source>
</reference>
<organism evidence="1 2">
    <name type="scientific">Hoeflea halophila</name>
    <dbReference type="NCBI Taxonomy" id="714899"/>
    <lineage>
        <taxon>Bacteria</taxon>
        <taxon>Pseudomonadati</taxon>
        <taxon>Pseudomonadota</taxon>
        <taxon>Alphaproteobacteria</taxon>
        <taxon>Hyphomicrobiales</taxon>
        <taxon>Rhizobiaceae</taxon>
        <taxon>Hoeflea</taxon>
    </lineage>
</organism>
<dbReference type="OrthoDB" id="9800876at2"/>
<dbReference type="Proteomes" id="UP000219465">
    <property type="component" value="Unassembled WGS sequence"/>
</dbReference>
<dbReference type="Gene3D" id="1.10.1660.10">
    <property type="match status" value="1"/>
</dbReference>
<evidence type="ECO:0000313" key="1">
    <source>
        <dbReference type="EMBL" id="SOE08620.1"/>
    </source>
</evidence>
<dbReference type="RefSeq" id="WP_097104426.1">
    <property type="nucleotide sequence ID" value="NZ_OCPC01000001.1"/>
</dbReference>
<dbReference type="EMBL" id="OCPC01000001">
    <property type="protein sequence ID" value="SOE08620.1"/>
    <property type="molecule type" value="Genomic_DNA"/>
</dbReference>
<accession>A0A286HLD8</accession>
<dbReference type="AlphaFoldDB" id="A0A286HLD8"/>